<feature type="compositionally biased region" description="Basic and acidic residues" evidence="2">
    <location>
        <begin position="322"/>
        <end position="345"/>
    </location>
</feature>
<dbReference type="Proteomes" id="UP001271007">
    <property type="component" value="Unassembled WGS sequence"/>
</dbReference>
<feature type="region of interest" description="Disordered" evidence="2">
    <location>
        <begin position="281"/>
        <end position="345"/>
    </location>
</feature>
<protein>
    <submittedName>
        <fullName evidence="3">Uncharacterized protein</fullName>
    </submittedName>
</protein>
<feature type="compositionally biased region" description="Basic and acidic residues" evidence="2">
    <location>
        <begin position="1"/>
        <end position="23"/>
    </location>
</feature>
<accession>A0AAJ0DRE3</accession>
<feature type="region of interest" description="Disordered" evidence="2">
    <location>
        <begin position="75"/>
        <end position="102"/>
    </location>
</feature>
<evidence type="ECO:0000256" key="2">
    <source>
        <dbReference type="SAM" id="MobiDB-lite"/>
    </source>
</evidence>
<keyword evidence="4" id="KW-1185">Reference proteome</keyword>
<sequence>MDPRYSWNRSDKDRHSGQGDGRMDPIPPTGPSGGRGASRSSDGGRGGYAAQPTGPVSSGPWAGAALGGFGRGTSFGGRGRGAHPSGPVYAGPMGGDTAAGPGVPVNVPAGPRAMQGQRPLPPPAVQCLTCLGFGHRWKDNQCATYVICAHCSQPAANHAGGRCATGDATGEYGEAEVPDLTETDQYRQLANYHERNTQLAVEKARLEERIQSLLQRRAEGLPAWPTLANVAAGHGGGEAAVAGPSTGVRASTFVKPPIPREVALRGKKAEKKWMKKQMRKFKMTQDIAEGRRTADGKLIPRESDDEIAGDGEYDQSQGAKTATDHAGNHEMQDQGQNDEEKCTLQ</sequence>
<name>A0AAJ0DRE3_9PEZI</name>
<evidence type="ECO:0000313" key="3">
    <source>
        <dbReference type="EMBL" id="KAK3055497.1"/>
    </source>
</evidence>
<organism evidence="3 4">
    <name type="scientific">Extremus antarcticus</name>
    <dbReference type="NCBI Taxonomy" id="702011"/>
    <lineage>
        <taxon>Eukaryota</taxon>
        <taxon>Fungi</taxon>
        <taxon>Dikarya</taxon>
        <taxon>Ascomycota</taxon>
        <taxon>Pezizomycotina</taxon>
        <taxon>Dothideomycetes</taxon>
        <taxon>Dothideomycetidae</taxon>
        <taxon>Mycosphaerellales</taxon>
        <taxon>Extremaceae</taxon>
        <taxon>Extremus</taxon>
    </lineage>
</organism>
<comment type="caution">
    <text evidence="3">The sequence shown here is derived from an EMBL/GenBank/DDBJ whole genome shotgun (WGS) entry which is preliminary data.</text>
</comment>
<feature type="region of interest" description="Disordered" evidence="2">
    <location>
        <begin position="1"/>
        <end position="62"/>
    </location>
</feature>
<gene>
    <name evidence="3" type="ORF">LTR09_003417</name>
</gene>
<reference evidence="3" key="1">
    <citation type="submission" date="2023-04" db="EMBL/GenBank/DDBJ databases">
        <title>Black Yeasts Isolated from many extreme environments.</title>
        <authorList>
            <person name="Coleine C."/>
            <person name="Stajich J.E."/>
            <person name="Selbmann L."/>
        </authorList>
    </citation>
    <scope>NUCLEOTIDE SEQUENCE</scope>
    <source>
        <strain evidence="3">CCFEE 5312</strain>
    </source>
</reference>
<keyword evidence="1" id="KW-0175">Coiled coil</keyword>
<evidence type="ECO:0000313" key="4">
    <source>
        <dbReference type="Proteomes" id="UP001271007"/>
    </source>
</evidence>
<proteinExistence type="predicted"/>
<feature type="compositionally biased region" description="Acidic residues" evidence="2">
    <location>
        <begin position="303"/>
        <end position="313"/>
    </location>
</feature>
<feature type="coiled-coil region" evidence="1">
    <location>
        <begin position="189"/>
        <end position="216"/>
    </location>
</feature>
<evidence type="ECO:0000256" key="1">
    <source>
        <dbReference type="SAM" id="Coils"/>
    </source>
</evidence>
<dbReference type="EMBL" id="JAWDJX010000008">
    <property type="protein sequence ID" value="KAK3055497.1"/>
    <property type="molecule type" value="Genomic_DNA"/>
</dbReference>
<dbReference type="AlphaFoldDB" id="A0AAJ0DRE3"/>
<feature type="compositionally biased region" description="Basic and acidic residues" evidence="2">
    <location>
        <begin position="288"/>
        <end position="302"/>
    </location>
</feature>